<proteinExistence type="predicted"/>
<reference evidence="3" key="2">
    <citation type="submission" date="2023-05" db="EMBL/GenBank/DDBJ databases">
        <authorList>
            <consortium name="Lawrence Berkeley National Laboratory"/>
            <person name="Steindorff A."/>
            <person name="Hensen N."/>
            <person name="Bonometti L."/>
            <person name="Westerberg I."/>
            <person name="Brannstrom I.O."/>
            <person name="Guillou S."/>
            <person name="Cros-Aarteil S."/>
            <person name="Calhoun S."/>
            <person name="Haridas S."/>
            <person name="Kuo A."/>
            <person name="Mondo S."/>
            <person name="Pangilinan J."/>
            <person name="Riley R."/>
            <person name="Labutti K."/>
            <person name="Andreopoulos B."/>
            <person name="Lipzen A."/>
            <person name="Chen C."/>
            <person name="Yanf M."/>
            <person name="Daum C."/>
            <person name="Ng V."/>
            <person name="Clum A."/>
            <person name="Ohm R."/>
            <person name="Martin F."/>
            <person name="Silar P."/>
            <person name="Natvig D."/>
            <person name="Lalanne C."/>
            <person name="Gautier V."/>
            <person name="Ament-Velasquez S.L."/>
            <person name="Kruys A."/>
            <person name="Hutchinson M.I."/>
            <person name="Powell A.J."/>
            <person name="Barry K."/>
            <person name="Miller A.N."/>
            <person name="Grigoriev I.V."/>
            <person name="Debuchy R."/>
            <person name="Gladieux P."/>
            <person name="Thoren M.H."/>
            <person name="Johannesson H."/>
        </authorList>
    </citation>
    <scope>NUCLEOTIDE SEQUENCE</scope>
    <source>
        <strain evidence="3">CBS 123565</strain>
    </source>
</reference>
<keyword evidence="1" id="KW-0472">Membrane</keyword>
<feature type="chain" id="PRO_5043016324" description="Peptidyl-tRNA hydrolase" evidence="2">
    <location>
        <begin position="18"/>
        <end position="251"/>
    </location>
</feature>
<evidence type="ECO:0008006" key="5">
    <source>
        <dbReference type="Google" id="ProtNLM"/>
    </source>
</evidence>
<dbReference type="AlphaFoldDB" id="A0AAN6ZF65"/>
<name>A0AAN6ZF65_9PEZI</name>
<evidence type="ECO:0000256" key="2">
    <source>
        <dbReference type="SAM" id="SignalP"/>
    </source>
</evidence>
<comment type="caution">
    <text evidence="3">The sequence shown here is derived from an EMBL/GenBank/DDBJ whole genome shotgun (WGS) entry which is preliminary data.</text>
</comment>
<evidence type="ECO:0000313" key="4">
    <source>
        <dbReference type="Proteomes" id="UP001304895"/>
    </source>
</evidence>
<dbReference type="EMBL" id="MU853405">
    <property type="protein sequence ID" value="KAK4135668.1"/>
    <property type="molecule type" value="Genomic_DNA"/>
</dbReference>
<dbReference type="Proteomes" id="UP001304895">
    <property type="component" value="Unassembled WGS sequence"/>
</dbReference>
<protein>
    <recommendedName>
        <fullName evidence="5">Peptidyl-tRNA hydrolase</fullName>
    </recommendedName>
</protein>
<organism evidence="3 4">
    <name type="scientific">Trichocladium antarcticum</name>
    <dbReference type="NCBI Taxonomy" id="1450529"/>
    <lineage>
        <taxon>Eukaryota</taxon>
        <taxon>Fungi</taxon>
        <taxon>Dikarya</taxon>
        <taxon>Ascomycota</taxon>
        <taxon>Pezizomycotina</taxon>
        <taxon>Sordariomycetes</taxon>
        <taxon>Sordariomycetidae</taxon>
        <taxon>Sordariales</taxon>
        <taxon>Chaetomiaceae</taxon>
        <taxon>Trichocladium</taxon>
    </lineage>
</organism>
<keyword evidence="4" id="KW-1185">Reference proteome</keyword>
<reference evidence="3" key="1">
    <citation type="journal article" date="2023" name="Mol. Phylogenet. Evol.">
        <title>Genome-scale phylogeny and comparative genomics of the fungal order Sordariales.</title>
        <authorList>
            <person name="Hensen N."/>
            <person name="Bonometti L."/>
            <person name="Westerberg I."/>
            <person name="Brannstrom I.O."/>
            <person name="Guillou S."/>
            <person name="Cros-Aarteil S."/>
            <person name="Calhoun S."/>
            <person name="Haridas S."/>
            <person name="Kuo A."/>
            <person name="Mondo S."/>
            <person name="Pangilinan J."/>
            <person name="Riley R."/>
            <person name="LaButti K."/>
            <person name="Andreopoulos B."/>
            <person name="Lipzen A."/>
            <person name="Chen C."/>
            <person name="Yan M."/>
            <person name="Daum C."/>
            <person name="Ng V."/>
            <person name="Clum A."/>
            <person name="Steindorff A."/>
            <person name="Ohm R.A."/>
            <person name="Martin F."/>
            <person name="Silar P."/>
            <person name="Natvig D.O."/>
            <person name="Lalanne C."/>
            <person name="Gautier V."/>
            <person name="Ament-Velasquez S.L."/>
            <person name="Kruys A."/>
            <person name="Hutchinson M.I."/>
            <person name="Powell A.J."/>
            <person name="Barry K."/>
            <person name="Miller A.N."/>
            <person name="Grigoriev I.V."/>
            <person name="Debuchy R."/>
            <person name="Gladieux P."/>
            <person name="Hiltunen Thoren M."/>
            <person name="Johannesson H."/>
        </authorList>
    </citation>
    <scope>NUCLEOTIDE SEQUENCE</scope>
    <source>
        <strain evidence="3">CBS 123565</strain>
    </source>
</reference>
<feature type="transmembrane region" description="Helical" evidence="1">
    <location>
        <begin position="227"/>
        <end position="247"/>
    </location>
</feature>
<evidence type="ECO:0000256" key="1">
    <source>
        <dbReference type="SAM" id="Phobius"/>
    </source>
</evidence>
<accession>A0AAN6ZF65</accession>
<feature type="non-terminal residue" evidence="3">
    <location>
        <position position="251"/>
    </location>
</feature>
<keyword evidence="1" id="KW-1133">Transmembrane helix</keyword>
<keyword evidence="2" id="KW-0732">Signal</keyword>
<sequence>MRFSATALLALPLLAAAAESPFEQYKAKFQNFLSSLGATVPVADKAVDAPPAAASSAATGAAKSKKVVEPKKIETLTLENWKDTLYAPVQTDATTPEDWLVLMSGRNKTCFGNCGKLDEAFNESAGKFAQLPPAQSPHLGYVNCDDQPVLCNSWSANAGAVWIFELLPRPAAVDVYSKRLNLTTVTSQDVVDAYIKRDEVKLNKVEGYFHPFDGFFAQNGLSVPVGYALWALNAIPSWGMMLVVTFISRTM</sequence>
<gene>
    <name evidence="3" type="ORF">BT67DRAFT_440558</name>
</gene>
<keyword evidence="1" id="KW-0812">Transmembrane</keyword>
<feature type="signal peptide" evidence="2">
    <location>
        <begin position="1"/>
        <end position="17"/>
    </location>
</feature>
<evidence type="ECO:0000313" key="3">
    <source>
        <dbReference type="EMBL" id="KAK4135668.1"/>
    </source>
</evidence>